<comment type="caution">
    <text evidence="2">The sequence shown here is derived from an EMBL/GenBank/DDBJ whole genome shotgun (WGS) entry which is preliminary data.</text>
</comment>
<gene>
    <name evidence="2" type="ORF">EKG39_08860</name>
</gene>
<dbReference type="EMBL" id="RXNV01000003">
    <property type="protein sequence ID" value="RTR32482.1"/>
    <property type="molecule type" value="Genomic_DNA"/>
</dbReference>
<evidence type="ECO:0000256" key="1">
    <source>
        <dbReference type="ARBA" id="ARBA00023186"/>
    </source>
</evidence>
<organism evidence="2 3">
    <name type="scientific">Shewanella atlantica</name>
    <dbReference type="NCBI Taxonomy" id="271099"/>
    <lineage>
        <taxon>Bacteria</taxon>
        <taxon>Pseudomonadati</taxon>
        <taxon>Pseudomonadota</taxon>
        <taxon>Gammaproteobacteria</taxon>
        <taxon>Alteromonadales</taxon>
        <taxon>Shewanellaceae</taxon>
        <taxon>Shewanella</taxon>
    </lineage>
</organism>
<accession>A0A431WAJ5</accession>
<keyword evidence="1" id="KW-0143">Chaperone</keyword>
<sequence length="218" mass="25072">MATLTRDIYLEYQGIARILHNVLFYDPSVELIGSFIAHKSIDSWPDYSQDNSELQAKQLINNYLKHWSQEQSLSLKLDYGQLFYGPGDPTAAPWGSVYLSEKQLLNGESTQALMSFYQERGIRFELDSNQPIDHLGLFFAVLDQIFGQLSEENSHELTGTCIILLQQHLLPWSGRCLELMHHHAESDFYRGIALLTKCYLDELTRSLQIVPISTQLFR</sequence>
<dbReference type="PANTHER" id="PTHR34227">
    <property type="entry name" value="CHAPERONE PROTEIN YCDY"/>
    <property type="match status" value="1"/>
</dbReference>
<evidence type="ECO:0000313" key="2">
    <source>
        <dbReference type="EMBL" id="RTR32482.1"/>
    </source>
</evidence>
<dbReference type="AlphaFoldDB" id="A0A431WAJ5"/>
<name>A0A431WAJ5_9GAMM</name>
<dbReference type="PANTHER" id="PTHR34227:SF13">
    <property type="entry name" value="TAT PROOFREADING CHAPERONE DMSD-RELATED"/>
    <property type="match status" value="1"/>
</dbReference>
<dbReference type="InterPro" id="IPR020945">
    <property type="entry name" value="DMSO/NO3_reduct_chaperone"/>
</dbReference>
<dbReference type="SUPFAM" id="SSF89155">
    <property type="entry name" value="TorD-like"/>
    <property type="match status" value="1"/>
</dbReference>
<keyword evidence="3" id="KW-1185">Reference proteome</keyword>
<evidence type="ECO:0000313" key="3">
    <source>
        <dbReference type="Proteomes" id="UP000282060"/>
    </source>
</evidence>
<dbReference type="InterPro" id="IPR026269">
    <property type="entry name" value="DmsD-type"/>
</dbReference>
<dbReference type="InterPro" id="IPR036411">
    <property type="entry name" value="TorD-like_sf"/>
</dbReference>
<dbReference type="OrthoDB" id="3174863at2"/>
<protein>
    <submittedName>
        <fullName evidence="2">Molecular chaperone TorD</fullName>
    </submittedName>
</protein>
<dbReference type="Pfam" id="PF02613">
    <property type="entry name" value="Nitrate_red_del"/>
    <property type="match status" value="1"/>
</dbReference>
<proteinExistence type="predicted"/>
<dbReference type="RefSeq" id="WP_126505372.1">
    <property type="nucleotide sequence ID" value="NZ_RXNV01000003.1"/>
</dbReference>
<reference evidence="2 3" key="1">
    <citation type="submission" date="2018-12" db="EMBL/GenBank/DDBJ databases">
        <authorList>
            <person name="Yu L."/>
        </authorList>
    </citation>
    <scope>NUCLEOTIDE SEQUENCE [LARGE SCALE GENOMIC DNA]</scope>
    <source>
        <strain evidence="2 3">HAW-EB5</strain>
    </source>
</reference>
<dbReference type="InterPro" id="IPR050289">
    <property type="entry name" value="TorD/DmsD_chaperones"/>
</dbReference>
<dbReference type="PIRSF" id="PIRSF004690">
    <property type="entry name" value="DmsD"/>
    <property type="match status" value="1"/>
</dbReference>
<dbReference type="Gene3D" id="1.10.3480.10">
    <property type="entry name" value="TorD-like"/>
    <property type="match status" value="1"/>
</dbReference>
<dbReference type="Proteomes" id="UP000282060">
    <property type="component" value="Unassembled WGS sequence"/>
</dbReference>